<gene>
    <name evidence="1" type="ORF">SAMN05192574_105258</name>
</gene>
<accession>A0A1H8LVD8</accession>
<sequence>MESETPSFRFALEYAGESVNCEVVMKSACYDILFDDRWMASIEHTDDFTWIQASGVILPESIIDEIGLRVESEYK</sequence>
<dbReference type="Proteomes" id="UP000198942">
    <property type="component" value="Unassembled WGS sequence"/>
</dbReference>
<name>A0A1H8LVD8_9SPHI</name>
<evidence type="ECO:0000313" key="2">
    <source>
        <dbReference type="Proteomes" id="UP000198942"/>
    </source>
</evidence>
<dbReference type="STRING" id="551995.SAMN05192574_105258"/>
<dbReference type="EMBL" id="FOCL01000005">
    <property type="protein sequence ID" value="SEO08846.1"/>
    <property type="molecule type" value="Genomic_DNA"/>
</dbReference>
<keyword evidence="2" id="KW-1185">Reference proteome</keyword>
<dbReference type="AlphaFoldDB" id="A0A1H8LVD8"/>
<reference evidence="2" key="1">
    <citation type="submission" date="2016-10" db="EMBL/GenBank/DDBJ databases">
        <authorList>
            <person name="Varghese N."/>
            <person name="Submissions S."/>
        </authorList>
    </citation>
    <scope>NUCLEOTIDE SEQUENCE [LARGE SCALE GENOMIC DNA]</scope>
    <source>
        <strain evidence="2">Gh-48</strain>
    </source>
</reference>
<dbReference type="OrthoDB" id="799010at2"/>
<protein>
    <submittedName>
        <fullName evidence="1">Uncharacterized protein</fullName>
    </submittedName>
</protein>
<dbReference type="RefSeq" id="WP_091212108.1">
    <property type="nucleotide sequence ID" value="NZ_FOCL01000005.1"/>
</dbReference>
<evidence type="ECO:0000313" key="1">
    <source>
        <dbReference type="EMBL" id="SEO08846.1"/>
    </source>
</evidence>
<proteinExistence type="predicted"/>
<organism evidence="1 2">
    <name type="scientific">Mucilaginibacter gossypiicola</name>
    <dbReference type="NCBI Taxonomy" id="551995"/>
    <lineage>
        <taxon>Bacteria</taxon>
        <taxon>Pseudomonadati</taxon>
        <taxon>Bacteroidota</taxon>
        <taxon>Sphingobacteriia</taxon>
        <taxon>Sphingobacteriales</taxon>
        <taxon>Sphingobacteriaceae</taxon>
        <taxon>Mucilaginibacter</taxon>
    </lineage>
</organism>